<evidence type="ECO:0000313" key="3">
    <source>
        <dbReference type="Proteomes" id="UP000281553"/>
    </source>
</evidence>
<dbReference type="AlphaFoldDB" id="A0A3P7MQH7"/>
<keyword evidence="3" id="KW-1185">Reference proteome</keyword>
<dbReference type="OrthoDB" id="10645119at2759"/>
<sequence>MHLFCNCDYIPGGDCTYGRSYRLPNTGICGLPPQWQLAERGHVVHRKHPTAAKRVRTIKPVNMGGFLDDGYSSSREGARTFSLLAHENGAQAYALDASFMYSTEAYLLSDNSGLPEAAIVIDDDYLIDIDELGRLNAYPENVEDYESEGASSRFRPSAGEVSMRLSPEARLDGSHHSNLPTPPSSTSPRACTPPPVSDLTRDTCADFVEVESTSGVRLAQGNVLFLCKMEDNAKRPYESPQPERLTSKCTLRHYKSFFGPKGFLLLEANGIRGPIMCWALEAIARGRC</sequence>
<name>A0A3P7MQH7_DIBLA</name>
<reference evidence="2 3" key="1">
    <citation type="submission" date="2018-11" db="EMBL/GenBank/DDBJ databases">
        <authorList>
            <consortium name="Pathogen Informatics"/>
        </authorList>
    </citation>
    <scope>NUCLEOTIDE SEQUENCE [LARGE SCALE GENOMIC DNA]</scope>
</reference>
<evidence type="ECO:0000313" key="2">
    <source>
        <dbReference type="EMBL" id="VDN28930.1"/>
    </source>
</evidence>
<organism evidence="2 3">
    <name type="scientific">Dibothriocephalus latus</name>
    <name type="common">Fish tapeworm</name>
    <name type="synonym">Diphyllobothrium latum</name>
    <dbReference type="NCBI Taxonomy" id="60516"/>
    <lineage>
        <taxon>Eukaryota</taxon>
        <taxon>Metazoa</taxon>
        <taxon>Spiralia</taxon>
        <taxon>Lophotrochozoa</taxon>
        <taxon>Platyhelminthes</taxon>
        <taxon>Cestoda</taxon>
        <taxon>Eucestoda</taxon>
        <taxon>Diphyllobothriidea</taxon>
        <taxon>Diphyllobothriidae</taxon>
        <taxon>Dibothriocephalus</taxon>
    </lineage>
</organism>
<dbReference type="Proteomes" id="UP000281553">
    <property type="component" value="Unassembled WGS sequence"/>
</dbReference>
<gene>
    <name evidence="2" type="ORF">DILT_LOCUS15271</name>
</gene>
<proteinExistence type="predicted"/>
<evidence type="ECO:0000256" key="1">
    <source>
        <dbReference type="SAM" id="MobiDB-lite"/>
    </source>
</evidence>
<feature type="compositionally biased region" description="Pro residues" evidence="1">
    <location>
        <begin position="180"/>
        <end position="196"/>
    </location>
</feature>
<feature type="region of interest" description="Disordered" evidence="1">
    <location>
        <begin position="170"/>
        <end position="196"/>
    </location>
</feature>
<accession>A0A3P7MQH7</accession>
<dbReference type="EMBL" id="UYRU01078212">
    <property type="protein sequence ID" value="VDN28930.1"/>
    <property type="molecule type" value="Genomic_DNA"/>
</dbReference>
<protein>
    <submittedName>
        <fullName evidence="2">Uncharacterized protein</fullName>
    </submittedName>
</protein>